<protein>
    <submittedName>
        <fullName evidence="1">Uncharacterized protein</fullName>
    </submittedName>
</protein>
<name>A0A0A8YAH5_ARUDO</name>
<reference evidence="1" key="1">
    <citation type="submission" date="2014-09" db="EMBL/GenBank/DDBJ databases">
        <authorList>
            <person name="Magalhaes I.L.F."/>
            <person name="Oliveira U."/>
            <person name="Santos F.R."/>
            <person name="Vidigal T.H.D.A."/>
            <person name="Brescovit A.D."/>
            <person name="Santos A.J."/>
        </authorList>
    </citation>
    <scope>NUCLEOTIDE SEQUENCE</scope>
    <source>
        <tissue evidence="1">Shoot tissue taken approximately 20 cm above the soil surface</tissue>
    </source>
</reference>
<reference evidence="1" key="2">
    <citation type="journal article" date="2015" name="Data Brief">
        <title>Shoot transcriptome of the giant reed, Arundo donax.</title>
        <authorList>
            <person name="Barrero R.A."/>
            <person name="Guerrero F.D."/>
            <person name="Moolhuijzen P."/>
            <person name="Goolsby J.A."/>
            <person name="Tidwell J."/>
            <person name="Bellgard S.E."/>
            <person name="Bellgard M.I."/>
        </authorList>
    </citation>
    <scope>NUCLEOTIDE SEQUENCE</scope>
    <source>
        <tissue evidence="1">Shoot tissue taken approximately 20 cm above the soil surface</tissue>
    </source>
</reference>
<dbReference type="EMBL" id="GBRH01277488">
    <property type="protein sequence ID" value="JAD20407.1"/>
    <property type="molecule type" value="Transcribed_RNA"/>
</dbReference>
<organism evidence="1">
    <name type="scientific">Arundo donax</name>
    <name type="common">Giant reed</name>
    <name type="synonym">Donax arundinaceus</name>
    <dbReference type="NCBI Taxonomy" id="35708"/>
    <lineage>
        <taxon>Eukaryota</taxon>
        <taxon>Viridiplantae</taxon>
        <taxon>Streptophyta</taxon>
        <taxon>Embryophyta</taxon>
        <taxon>Tracheophyta</taxon>
        <taxon>Spermatophyta</taxon>
        <taxon>Magnoliopsida</taxon>
        <taxon>Liliopsida</taxon>
        <taxon>Poales</taxon>
        <taxon>Poaceae</taxon>
        <taxon>PACMAD clade</taxon>
        <taxon>Arundinoideae</taxon>
        <taxon>Arundineae</taxon>
        <taxon>Arundo</taxon>
    </lineage>
</organism>
<evidence type="ECO:0000313" key="1">
    <source>
        <dbReference type="EMBL" id="JAD20407.1"/>
    </source>
</evidence>
<accession>A0A0A8YAH5</accession>
<proteinExistence type="predicted"/>
<dbReference type="AlphaFoldDB" id="A0A0A8YAH5"/>
<sequence>MGTGRPRGFADVRRLLVARDGRFNETMWRYAGDDPSDPHSH</sequence>